<feature type="domain" description="Thiamine pyrophosphate enzyme central" evidence="15">
    <location>
        <begin position="197"/>
        <end position="331"/>
    </location>
</feature>
<evidence type="ECO:0000256" key="10">
    <source>
        <dbReference type="ARBA" id="ARBA00022842"/>
    </source>
</evidence>
<dbReference type="Pfam" id="PF00205">
    <property type="entry name" value="TPP_enzyme_M"/>
    <property type="match status" value="1"/>
</dbReference>
<dbReference type="FunFam" id="3.40.50.970:FF:000016">
    <property type="entry name" value="Acetolactate synthase"/>
    <property type="match status" value="1"/>
</dbReference>
<evidence type="ECO:0000256" key="3">
    <source>
        <dbReference type="ARBA" id="ARBA00007812"/>
    </source>
</evidence>
<evidence type="ECO:0000256" key="2">
    <source>
        <dbReference type="ARBA" id="ARBA00005025"/>
    </source>
</evidence>
<dbReference type="Pfam" id="PF02776">
    <property type="entry name" value="TPP_enzyme_N"/>
    <property type="match status" value="1"/>
</dbReference>
<organism evidence="18 19">
    <name type="scientific">Planctobacterium marinum</name>
    <dbReference type="NCBI Taxonomy" id="1631968"/>
    <lineage>
        <taxon>Bacteria</taxon>
        <taxon>Pseudomonadati</taxon>
        <taxon>Pseudomonadota</taxon>
        <taxon>Gammaproteobacteria</taxon>
        <taxon>Alteromonadales</taxon>
        <taxon>Alteromonadaceae</taxon>
        <taxon>Planctobacterium</taxon>
    </lineage>
</organism>
<dbReference type="NCBIfam" id="NF006524">
    <property type="entry name" value="PRK08978.1"/>
    <property type="match status" value="1"/>
</dbReference>
<dbReference type="InterPro" id="IPR000399">
    <property type="entry name" value="TPP-bd_CS"/>
</dbReference>
<evidence type="ECO:0000256" key="9">
    <source>
        <dbReference type="ARBA" id="ARBA00022827"/>
    </source>
</evidence>
<dbReference type="Gene3D" id="3.40.50.970">
    <property type="match status" value="2"/>
</dbReference>
<dbReference type="RefSeq" id="WP_338290438.1">
    <property type="nucleotide sequence ID" value="NZ_AP027272.1"/>
</dbReference>
<comment type="cofactor">
    <cofactor evidence="14">
        <name>Mg(2+)</name>
        <dbReference type="ChEBI" id="CHEBI:18420"/>
    </cofactor>
    <text evidence="14">Binds 1 Mg(2+) ion per subunit.</text>
</comment>
<dbReference type="Proteomes" id="UP001333710">
    <property type="component" value="Chromosome"/>
</dbReference>
<dbReference type="PROSITE" id="PS00187">
    <property type="entry name" value="TPP_ENZYMES"/>
    <property type="match status" value="1"/>
</dbReference>
<dbReference type="CDD" id="cd07035">
    <property type="entry name" value="TPP_PYR_POX_like"/>
    <property type="match status" value="1"/>
</dbReference>
<keyword evidence="9" id="KW-0274">FAD</keyword>
<keyword evidence="7 14" id="KW-0808">Transferase</keyword>
<dbReference type="InterPro" id="IPR012846">
    <property type="entry name" value="Acetolactate_synth_lsu"/>
</dbReference>
<keyword evidence="8 14" id="KW-0479">Metal-binding</keyword>
<keyword evidence="10 14" id="KW-0460">Magnesium</keyword>
<accession>A0AA48KSR7</accession>
<evidence type="ECO:0000256" key="8">
    <source>
        <dbReference type="ARBA" id="ARBA00022723"/>
    </source>
</evidence>
<sequence>MNGAQYTLAFLEKQDCKRIFGYPGGAVMPLYDAMLESGIEHYLTRHEQGAAFAAIGQARSSNQTAVCLGTSGPGATNLLTAIADAKLDSVPLLVLTGQVPTTAMGSDAFQEVDVLGLSLSITKHSFVVQSVAQLPDILQQAWTLTSEGRPGPVLVDIPKDVLMAELPDEHCHLQEDSKENMNSHLNPLESNNLQEIAIANQLLKNSKSPVLYVGGGVLMAKAQAELNEFVQRSRIPVVSTLKGLGTIDKDYSLNLGMLGMHGLPPANYAVQEADLLIVAGARLDDRATGKLDEFAPNAKLIHIDIDAAEIGKRRTADAAIQADLKQVIAKLSSDLNIGEWQKRCRSQLLEHAKSYEFGAQDNFISGPKLLRQLSNRLNNRDIVCCDVGQHQMWVAQHMQFSSPACHLTSGGLGTMGFGLPAAMGAQLENPQNKVVAVCGDGSFMMNIQELATLNRYQIPVKILIMDNQRLGMVKQWQELFNEERYSETDLSDNPEFAQVAKAFGLQAQVLSKVAEVEKSLDWFLNNPAPCLLHVRLNSQENVWPIVPPNTANHNMMEEHHAISN</sequence>
<reference evidence="18" key="1">
    <citation type="submission" date="2023-01" db="EMBL/GenBank/DDBJ databases">
        <title>Complete genome sequence of Planctobacterium marinum strain Dej080120_11.</title>
        <authorList>
            <person name="Ueki S."/>
            <person name="Maruyama F."/>
        </authorList>
    </citation>
    <scope>NUCLEOTIDE SEQUENCE</scope>
    <source>
        <strain evidence="18">Dej080120_11</strain>
    </source>
</reference>
<evidence type="ECO:0000259" key="15">
    <source>
        <dbReference type="Pfam" id="PF00205"/>
    </source>
</evidence>
<dbReference type="GO" id="GO:0003984">
    <property type="term" value="F:acetolactate synthase activity"/>
    <property type="evidence" value="ECO:0007669"/>
    <property type="project" value="UniProtKB-EC"/>
</dbReference>
<keyword evidence="6" id="KW-0285">Flavoprotein</keyword>
<keyword evidence="5 14" id="KW-0028">Amino-acid biosynthesis</keyword>
<keyword evidence="11 14" id="KW-0786">Thiamine pyrophosphate</keyword>
<protein>
    <recommendedName>
        <fullName evidence="4 14">Acetolactate synthase</fullName>
        <ecNumber evidence="4 14">2.2.1.6</ecNumber>
    </recommendedName>
</protein>
<comment type="cofactor">
    <cofactor evidence="14">
        <name>thiamine diphosphate</name>
        <dbReference type="ChEBI" id="CHEBI:58937"/>
    </cofactor>
    <text evidence="14">Binds 1 thiamine pyrophosphate per subunit.</text>
</comment>
<dbReference type="NCBIfam" id="TIGR00118">
    <property type="entry name" value="acolac_lg"/>
    <property type="match status" value="1"/>
</dbReference>
<comment type="pathway">
    <text evidence="1 14">Amino-acid biosynthesis; L-isoleucine biosynthesis; L-isoleucine from 2-oxobutanoate: step 1/4.</text>
</comment>
<dbReference type="EC" id="2.2.1.6" evidence="4 14"/>
<comment type="similarity">
    <text evidence="3 14">Belongs to the TPP enzyme family.</text>
</comment>
<dbReference type="InterPro" id="IPR012000">
    <property type="entry name" value="Thiamin_PyroP_enz_cen_dom"/>
</dbReference>
<evidence type="ECO:0000256" key="13">
    <source>
        <dbReference type="ARBA" id="ARBA00048670"/>
    </source>
</evidence>
<dbReference type="GO" id="GO:0009097">
    <property type="term" value="P:isoleucine biosynthetic process"/>
    <property type="evidence" value="ECO:0007669"/>
    <property type="project" value="TreeGrafter"/>
</dbReference>
<keyword evidence="19" id="KW-1185">Reference proteome</keyword>
<dbReference type="GO" id="GO:0050660">
    <property type="term" value="F:flavin adenine dinucleotide binding"/>
    <property type="evidence" value="ECO:0007669"/>
    <property type="project" value="InterPro"/>
</dbReference>
<dbReference type="EMBL" id="AP027272">
    <property type="protein sequence ID" value="BDX04640.1"/>
    <property type="molecule type" value="Genomic_DNA"/>
</dbReference>
<dbReference type="FunFam" id="3.40.50.970:FF:000007">
    <property type="entry name" value="Acetolactate synthase"/>
    <property type="match status" value="1"/>
</dbReference>
<evidence type="ECO:0000256" key="1">
    <source>
        <dbReference type="ARBA" id="ARBA00004974"/>
    </source>
</evidence>
<evidence type="ECO:0000313" key="19">
    <source>
        <dbReference type="Proteomes" id="UP001333710"/>
    </source>
</evidence>
<evidence type="ECO:0000256" key="11">
    <source>
        <dbReference type="ARBA" id="ARBA00023052"/>
    </source>
</evidence>
<feature type="domain" description="Thiamine pyrophosphate enzyme N-terminal TPP-binding" evidence="17">
    <location>
        <begin position="1"/>
        <end position="115"/>
    </location>
</feature>
<dbReference type="FunFam" id="3.40.50.1220:FF:000008">
    <property type="entry name" value="Acetolactate synthase"/>
    <property type="match status" value="1"/>
</dbReference>
<dbReference type="GO" id="GO:0005948">
    <property type="term" value="C:acetolactate synthase complex"/>
    <property type="evidence" value="ECO:0007669"/>
    <property type="project" value="TreeGrafter"/>
</dbReference>
<dbReference type="GO" id="GO:0000287">
    <property type="term" value="F:magnesium ion binding"/>
    <property type="evidence" value="ECO:0007669"/>
    <property type="project" value="UniProtKB-UniRule"/>
</dbReference>
<dbReference type="Gene3D" id="3.40.50.1220">
    <property type="entry name" value="TPP-binding domain"/>
    <property type="match status" value="1"/>
</dbReference>
<evidence type="ECO:0000256" key="6">
    <source>
        <dbReference type="ARBA" id="ARBA00022630"/>
    </source>
</evidence>
<dbReference type="GO" id="GO:0009099">
    <property type="term" value="P:L-valine biosynthetic process"/>
    <property type="evidence" value="ECO:0007669"/>
    <property type="project" value="TreeGrafter"/>
</dbReference>
<dbReference type="PANTHER" id="PTHR18968:SF142">
    <property type="entry name" value="ACETOLACTATE SYNTHASE"/>
    <property type="match status" value="1"/>
</dbReference>
<comment type="pathway">
    <text evidence="2 14">Amino-acid biosynthesis; L-valine biosynthesis; L-valine from pyruvate: step 1/4.</text>
</comment>
<evidence type="ECO:0000256" key="4">
    <source>
        <dbReference type="ARBA" id="ARBA00013145"/>
    </source>
</evidence>
<keyword evidence="12 14" id="KW-0100">Branched-chain amino acid biosynthesis</keyword>
<evidence type="ECO:0000259" key="16">
    <source>
        <dbReference type="Pfam" id="PF02775"/>
    </source>
</evidence>
<proteinExistence type="inferred from homology"/>
<dbReference type="SUPFAM" id="SSF52467">
    <property type="entry name" value="DHS-like NAD/FAD-binding domain"/>
    <property type="match status" value="1"/>
</dbReference>
<dbReference type="InterPro" id="IPR029061">
    <property type="entry name" value="THDP-binding"/>
</dbReference>
<dbReference type="PANTHER" id="PTHR18968">
    <property type="entry name" value="THIAMINE PYROPHOSPHATE ENZYMES"/>
    <property type="match status" value="1"/>
</dbReference>
<gene>
    <name evidence="18" type="primary">ilvB-2</name>
    <name evidence="18" type="ORF">MACH26_01610</name>
</gene>
<dbReference type="KEGG" id="pmaw:MACH26_01610"/>
<dbReference type="AlphaFoldDB" id="A0AA48KSR7"/>
<evidence type="ECO:0000256" key="14">
    <source>
        <dbReference type="RuleBase" id="RU003591"/>
    </source>
</evidence>
<dbReference type="InterPro" id="IPR045229">
    <property type="entry name" value="TPP_enz"/>
</dbReference>
<dbReference type="InterPro" id="IPR029035">
    <property type="entry name" value="DHS-like_NAD/FAD-binding_dom"/>
</dbReference>
<evidence type="ECO:0000256" key="12">
    <source>
        <dbReference type="ARBA" id="ARBA00023304"/>
    </source>
</evidence>
<feature type="domain" description="Thiamine pyrophosphate enzyme TPP-binding" evidence="16">
    <location>
        <begin position="386"/>
        <end position="534"/>
    </location>
</feature>
<dbReference type="Pfam" id="PF02775">
    <property type="entry name" value="TPP_enzyme_C"/>
    <property type="match status" value="1"/>
</dbReference>
<dbReference type="InterPro" id="IPR012001">
    <property type="entry name" value="Thiamin_PyroP_enz_TPP-bd_dom"/>
</dbReference>
<evidence type="ECO:0000313" key="18">
    <source>
        <dbReference type="EMBL" id="BDX04640.1"/>
    </source>
</evidence>
<comment type="catalytic activity">
    <reaction evidence="13 14">
        <text>2 pyruvate + H(+) = (2S)-2-acetolactate + CO2</text>
        <dbReference type="Rhea" id="RHEA:25249"/>
        <dbReference type="ChEBI" id="CHEBI:15361"/>
        <dbReference type="ChEBI" id="CHEBI:15378"/>
        <dbReference type="ChEBI" id="CHEBI:16526"/>
        <dbReference type="ChEBI" id="CHEBI:58476"/>
        <dbReference type="EC" id="2.2.1.6"/>
    </reaction>
</comment>
<dbReference type="InterPro" id="IPR039368">
    <property type="entry name" value="AHAS_TPP"/>
</dbReference>
<dbReference type="CDD" id="cd02015">
    <property type="entry name" value="TPP_AHAS"/>
    <property type="match status" value="1"/>
</dbReference>
<dbReference type="GO" id="GO:0030976">
    <property type="term" value="F:thiamine pyrophosphate binding"/>
    <property type="evidence" value="ECO:0007669"/>
    <property type="project" value="UniProtKB-UniRule"/>
</dbReference>
<name>A0AA48KSR7_9ALTE</name>
<evidence type="ECO:0000259" key="17">
    <source>
        <dbReference type="Pfam" id="PF02776"/>
    </source>
</evidence>
<dbReference type="SUPFAM" id="SSF52518">
    <property type="entry name" value="Thiamin diphosphate-binding fold (THDP-binding)"/>
    <property type="match status" value="2"/>
</dbReference>
<evidence type="ECO:0000256" key="7">
    <source>
        <dbReference type="ARBA" id="ARBA00022679"/>
    </source>
</evidence>
<dbReference type="InterPro" id="IPR011766">
    <property type="entry name" value="TPP_enzyme_TPP-bd"/>
</dbReference>
<evidence type="ECO:0000256" key="5">
    <source>
        <dbReference type="ARBA" id="ARBA00022605"/>
    </source>
</evidence>